<dbReference type="RefSeq" id="WP_149892087.1">
    <property type="nucleotide sequence ID" value="NZ_JBHUFA010000001.1"/>
</dbReference>
<evidence type="ECO:0000313" key="1">
    <source>
        <dbReference type="EMBL" id="MFD1694013.1"/>
    </source>
</evidence>
<keyword evidence="2" id="KW-1185">Reference proteome</keyword>
<sequence length="180" mass="18961">MEILNLPGIGNSGQDHWQSLWEAGDNRFLRFQPTSWDAPELDDWIAALDRAIGVCSAPPVLVAHSLACLLVAHWAARTRVPIAGALLVALPDPDGAAFPDAAASFRPVPAKALPFPSMVVASSNDPYGSVAYSQAQARLWGSRFLVLGDLGHINGSSGLGVWPEGLAILSVFIGSLTAQP</sequence>
<gene>
    <name evidence="1" type="ORF">ACFSC7_00650</name>
</gene>
<dbReference type="InterPro" id="IPR029058">
    <property type="entry name" value="AB_hydrolase_fold"/>
</dbReference>
<dbReference type="EMBL" id="JBHUFA010000001">
    <property type="protein sequence ID" value="MFD1694013.1"/>
    <property type="molecule type" value="Genomic_DNA"/>
</dbReference>
<dbReference type="Gene3D" id="3.40.50.1820">
    <property type="entry name" value="alpha/beta hydrolase"/>
    <property type="match status" value="1"/>
</dbReference>
<proteinExistence type="predicted"/>
<dbReference type="Proteomes" id="UP001597327">
    <property type="component" value="Unassembled WGS sequence"/>
</dbReference>
<accession>A0ABW4JTL4</accession>
<dbReference type="InterPro" id="IPR010662">
    <property type="entry name" value="RBBP9/YdeN"/>
</dbReference>
<dbReference type="GO" id="GO:0016787">
    <property type="term" value="F:hydrolase activity"/>
    <property type="evidence" value="ECO:0007669"/>
    <property type="project" value="UniProtKB-KW"/>
</dbReference>
<comment type="caution">
    <text evidence="1">The sequence shown here is derived from an EMBL/GenBank/DDBJ whole genome shotgun (WGS) entry which is preliminary data.</text>
</comment>
<dbReference type="Pfam" id="PF06821">
    <property type="entry name" value="Ser_hydrolase"/>
    <property type="match status" value="1"/>
</dbReference>
<evidence type="ECO:0000313" key="2">
    <source>
        <dbReference type="Proteomes" id="UP001597327"/>
    </source>
</evidence>
<keyword evidence="1" id="KW-0378">Hydrolase</keyword>
<dbReference type="SUPFAM" id="SSF53474">
    <property type="entry name" value="alpha/beta-Hydrolases"/>
    <property type="match status" value="1"/>
</dbReference>
<organism evidence="1 2">
    <name type="scientific">Roseibium aestuarii</name>
    <dbReference type="NCBI Taxonomy" id="2600299"/>
    <lineage>
        <taxon>Bacteria</taxon>
        <taxon>Pseudomonadati</taxon>
        <taxon>Pseudomonadota</taxon>
        <taxon>Alphaproteobacteria</taxon>
        <taxon>Hyphomicrobiales</taxon>
        <taxon>Stappiaceae</taxon>
        <taxon>Roseibium</taxon>
    </lineage>
</organism>
<protein>
    <submittedName>
        <fullName evidence="1">RBBP9/YdeN family alpha/beta hydrolase</fullName>
    </submittedName>
</protein>
<name>A0ABW4JTL4_9HYPH</name>
<reference evidence="2" key="1">
    <citation type="journal article" date="2019" name="Int. J. Syst. Evol. Microbiol.">
        <title>The Global Catalogue of Microorganisms (GCM) 10K type strain sequencing project: providing services to taxonomists for standard genome sequencing and annotation.</title>
        <authorList>
            <consortium name="The Broad Institute Genomics Platform"/>
            <consortium name="The Broad Institute Genome Sequencing Center for Infectious Disease"/>
            <person name="Wu L."/>
            <person name="Ma J."/>
        </authorList>
    </citation>
    <scope>NUCLEOTIDE SEQUENCE [LARGE SCALE GENOMIC DNA]</scope>
    <source>
        <strain evidence="2">JCM 3369</strain>
    </source>
</reference>